<dbReference type="EMBL" id="CP099468">
    <property type="protein sequence ID" value="USQ86632.1"/>
    <property type="molecule type" value="Genomic_DNA"/>
</dbReference>
<evidence type="ECO:0000313" key="2">
    <source>
        <dbReference type="Proteomes" id="UP001056374"/>
    </source>
</evidence>
<protein>
    <submittedName>
        <fullName evidence="1">Uncharacterized protein</fullName>
    </submittedName>
</protein>
<evidence type="ECO:0000313" key="1">
    <source>
        <dbReference type="EMBL" id="USQ86632.1"/>
    </source>
</evidence>
<proteinExistence type="predicted"/>
<keyword evidence="2" id="KW-1185">Reference proteome</keyword>
<name>A0ABY4ZC72_9ACTN</name>
<sequence>MDGDFGDLWAEPERVGGHLTLHGLPDLHVGARETWSPSRPDQVTNPD</sequence>
<reference evidence="1" key="1">
    <citation type="submission" date="2022-06" db="EMBL/GenBank/DDBJ databases">
        <title>Complete genome sequence of soil microorganisms Streptomyces sp. Qhu-M197 isolated from Alpine meadows habitats on the Tibetan Plateau.</title>
        <authorList>
            <person name="Zhang B."/>
            <person name="Xiang X."/>
            <person name="Fan J."/>
        </authorList>
    </citation>
    <scope>NUCLEOTIDE SEQUENCE</scope>
    <source>
        <strain evidence="1">Qhu-M197</strain>
    </source>
</reference>
<organism evidence="1 2">
    <name type="scientific">Streptomyces phaeoluteigriseus</name>
    <dbReference type="NCBI Taxonomy" id="114686"/>
    <lineage>
        <taxon>Bacteria</taxon>
        <taxon>Bacillati</taxon>
        <taxon>Actinomycetota</taxon>
        <taxon>Actinomycetes</taxon>
        <taxon>Kitasatosporales</taxon>
        <taxon>Streptomycetaceae</taxon>
        <taxon>Streptomyces</taxon>
        <taxon>Streptomyces aurantiacus group</taxon>
    </lineage>
</organism>
<dbReference type="Proteomes" id="UP001056374">
    <property type="component" value="Chromosome"/>
</dbReference>
<dbReference type="RefSeq" id="WP_252552361.1">
    <property type="nucleotide sequence ID" value="NZ_CP099468.1"/>
</dbReference>
<gene>
    <name evidence="1" type="ORF">NFX46_24765</name>
</gene>
<accession>A0ABY4ZC72</accession>